<dbReference type="EMBL" id="DS113361">
    <property type="protein sequence ID" value="EAY09272.1"/>
    <property type="molecule type" value="Genomic_DNA"/>
</dbReference>
<accession>A2EDK7</accession>
<dbReference type="VEuPathDB" id="TrichDB:TVAG_133300"/>
<dbReference type="RefSeq" id="XP_001321495.1">
    <property type="nucleotide sequence ID" value="XM_001321460.1"/>
</dbReference>
<sequence length="565" mass="63724">MFKCIFISKLISNEIKLATQVHINSNIMIFNTNDDFSDETIFEQIFTHNIDTMKVQGEISETKYFLGIEFIKKVNINTDHVVILSDSLFYASRNIESVTFTNNIIVGPKCFEQSTIRNIDFTKITEIGEDAFKNCFNIKSANLKSLTSIGNSAFASSGLESVIIPSTISKIPDHCFYQCPNLTNVEFKGPVDIYQYAFADCFQLSNVVPGFEQISHIKHYGFRGCSIHKLKFNDCELGGGVFQNSHVESIDATNLKIASKDFRGCRNLIFVNITGTLEIIDGPPPEVPYYYQNNMGLVEIFKFDFPRAFAFEDCVSLQEFKVNACQQFGDSCFRNCLKLKEIKIVSEILGSHSFMNCISLETVDLRTVTQIGDGCFGGYENLKSIIGLETSREYGGNVFSDCPNLVISEVGNAGWEMFSMCHSITSVVFKGTELQNGAFMHCLNLESFECQSNIQSIPEKCFYGCVKLITVILPPSVSMIGNYAFFNTSLRNGFAFDNIRMVGDLSFAYTHLQTVTLFEIRYIYCSVPKCITRKSDKKWHLLLFCAAIFLSYFVKLNVLYIKSAL</sequence>
<reference evidence="2" key="1">
    <citation type="submission" date="2006-10" db="EMBL/GenBank/DDBJ databases">
        <authorList>
            <person name="Amadeo P."/>
            <person name="Zhao Q."/>
            <person name="Wortman J."/>
            <person name="Fraser-Liggett C."/>
            <person name="Carlton J."/>
        </authorList>
    </citation>
    <scope>NUCLEOTIDE SEQUENCE</scope>
    <source>
        <strain evidence="2">G3</strain>
    </source>
</reference>
<dbReference type="OrthoDB" id="6363818at2759"/>
<reference evidence="2" key="2">
    <citation type="journal article" date="2007" name="Science">
        <title>Draft genome sequence of the sexually transmitted pathogen Trichomonas vaginalis.</title>
        <authorList>
            <person name="Carlton J.M."/>
            <person name="Hirt R.P."/>
            <person name="Silva J.C."/>
            <person name="Delcher A.L."/>
            <person name="Schatz M."/>
            <person name="Zhao Q."/>
            <person name="Wortman J.R."/>
            <person name="Bidwell S.L."/>
            <person name="Alsmark U.C.M."/>
            <person name="Besteiro S."/>
            <person name="Sicheritz-Ponten T."/>
            <person name="Noel C.J."/>
            <person name="Dacks J.B."/>
            <person name="Foster P.G."/>
            <person name="Simillion C."/>
            <person name="Van de Peer Y."/>
            <person name="Miranda-Saavedra D."/>
            <person name="Barton G.J."/>
            <person name="Westrop G.D."/>
            <person name="Mueller S."/>
            <person name="Dessi D."/>
            <person name="Fiori P.L."/>
            <person name="Ren Q."/>
            <person name="Paulsen I."/>
            <person name="Zhang H."/>
            <person name="Bastida-Corcuera F.D."/>
            <person name="Simoes-Barbosa A."/>
            <person name="Brown M.T."/>
            <person name="Hayes R.D."/>
            <person name="Mukherjee M."/>
            <person name="Okumura C.Y."/>
            <person name="Schneider R."/>
            <person name="Smith A.J."/>
            <person name="Vanacova S."/>
            <person name="Villalvazo M."/>
            <person name="Haas B.J."/>
            <person name="Pertea M."/>
            <person name="Feldblyum T.V."/>
            <person name="Utterback T.R."/>
            <person name="Shu C.L."/>
            <person name="Osoegawa K."/>
            <person name="de Jong P.J."/>
            <person name="Hrdy I."/>
            <person name="Horvathova L."/>
            <person name="Zubacova Z."/>
            <person name="Dolezal P."/>
            <person name="Malik S.B."/>
            <person name="Logsdon J.M. Jr."/>
            <person name="Henze K."/>
            <person name="Gupta A."/>
            <person name="Wang C.C."/>
            <person name="Dunne R.L."/>
            <person name="Upcroft J.A."/>
            <person name="Upcroft P."/>
            <person name="White O."/>
            <person name="Salzberg S.L."/>
            <person name="Tang P."/>
            <person name="Chiu C.-H."/>
            <person name="Lee Y.-S."/>
            <person name="Embley T.M."/>
            <person name="Coombs G.H."/>
            <person name="Mottram J.C."/>
            <person name="Tachezy J."/>
            <person name="Fraser-Liggett C.M."/>
            <person name="Johnson P.J."/>
        </authorList>
    </citation>
    <scope>NUCLEOTIDE SEQUENCE [LARGE SCALE GENOMIC DNA]</scope>
    <source>
        <strain evidence="2">G3</strain>
    </source>
</reference>
<dbReference type="VEuPathDB" id="TrichDB:TVAGG3_0905990"/>
<dbReference type="PANTHER" id="PTHR45661">
    <property type="entry name" value="SURFACE ANTIGEN"/>
    <property type="match status" value="1"/>
</dbReference>
<dbReference type="InParanoid" id="A2EDK7"/>
<keyword evidence="3" id="KW-1185">Reference proteome</keyword>
<dbReference type="SUPFAM" id="SSF52058">
    <property type="entry name" value="L domain-like"/>
    <property type="match status" value="2"/>
</dbReference>
<dbReference type="PANTHER" id="PTHR45661:SF3">
    <property type="entry name" value="IG-LIKE DOMAIN-CONTAINING PROTEIN"/>
    <property type="match status" value="1"/>
</dbReference>
<keyword evidence="1" id="KW-1133">Transmembrane helix</keyword>
<protein>
    <recommendedName>
        <fullName evidence="4">Surface antigen BspA-like</fullName>
    </recommendedName>
</protein>
<dbReference type="InterPro" id="IPR053139">
    <property type="entry name" value="Surface_bspA-like"/>
</dbReference>
<dbReference type="InterPro" id="IPR026906">
    <property type="entry name" value="LRR_5"/>
</dbReference>
<keyword evidence="1" id="KW-0472">Membrane</keyword>
<keyword evidence="1" id="KW-0812">Transmembrane</keyword>
<dbReference type="SMR" id="A2EDK7"/>
<dbReference type="InterPro" id="IPR032675">
    <property type="entry name" value="LRR_dom_sf"/>
</dbReference>
<evidence type="ECO:0008006" key="4">
    <source>
        <dbReference type="Google" id="ProtNLM"/>
    </source>
</evidence>
<dbReference type="Gene3D" id="3.80.10.10">
    <property type="entry name" value="Ribonuclease Inhibitor"/>
    <property type="match status" value="2"/>
</dbReference>
<feature type="transmembrane region" description="Helical" evidence="1">
    <location>
        <begin position="539"/>
        <end position="561"/>
    </location>
</feature>
<dbReference type="KEGG" id="tva:4767188"/>
<dbReference type="AlphaFoldDB" id="A2EDK7"/>
<organism evidence="2 3">
    <name type="scientific">Trichomonas vaginalis (strain ATCC PRA-98 / G3)</name>
    <dbReference type="NCBI Taxonomy" id="412133"/>
    <lineage>
        <taxon>Eukaryota</taxon>
        <taxon>Metamonada</taxon>
        <taxon>Parabasalia</taxon>
        <taxon>Trichomonadida</taxon>
        <taxon>Trichomonadidae</taxon>
        <taxon>Trichomonas</taxon>
    </lineage>
</organism>
<dbReference type="Proteomes" id="UP000001542">
    <property type="component" value="Unassembled WGS sequence"/>
</dbReference>
<evidence type="ECO:0000256" key="1">
    <source>
        <dbReference type="SAM" id="Phobius"/>
    </source>
</evidence>
<name>A2EDK7_TRIV3</name>
<evidence type="ECO:0000313" key="3">
    <source>
        <dbReference type="Proteomes" id="UP000001542"/>
    </source>
</evidence>
<proteinExistence type="predicted"/>
<evidence type="ECO:0000313" key="2">
    <source>
        <dbReference type="EMBL" id="EAY09272.1"/>
    </source>
</evidence>
<gene>
    <name evidence="2" type="ORF">TVAG_133300</name>
</gene>
<dbReference type="Pfam" id="PF13306">
    <property type="entry name" value="LRR_5"/>
    <property type="match status" value="3"/>
</dbReference>